<organism evidence="2 3">
    <name type="scientific">Phoxinus phoxinus</name>
    <name type="common">Eurasian minnow</name>
    <dbReference type="NCBI Taxonomy" id="58324"/>
    <lineage>
        <taxon>Eukaryota</taxon>
        <taxon>Metazoa</taxon>
        <taxon>Chordata</taxon>
        <taxon>Craniata</taxon>
        <taxon>Vertebrata</taxon>
        <taxon>Euteleostomi</taxon>
        <taxon>Actinopterygii</taxon>
        <taxon>Neopterygii</taxon>
        <taxon>Teleostei</taxon>
        <taxon>Ostariophysi</taxon>
        <taxon>Cypriniformes</taxon>
        <taxon>Leuciscidae</taxon>
        <taxon>Phoxininae</taxon>
        <taxon>Phoxinus</taxon>
    </lineage>
</organism>
<evidence type="ECO:0000256" key="1">
    <source>
        <dbReference type="SAM" id="MobiDB-lite"/>
    </source>
</evidence>
<feature type="region of interest" description="Disordered" evidence="1">
    <location>
        <begin position="33"/>
        <end position="104"/>
    </location>
</feature>
<proteinExistence type="predicted"/>
<keyword evidence="3" id="KW-1185">Reference proteome</keyword>
<dbReference type="EMBL" id="JAYKXH010000012">
    <property type="protein sequence ID" value="KAK7150547.1"/>
    <property type="molecule type" value="Genomic_DNA"/>
</dbReference>
<comment type="caution">
    <text evidence="2">The sequence shown here is derived from an EMBL/GenBank/DDBJ whole genome shotgun (WGS) entry which is preliminary data.</text>
</comment>
<name>A0AAN9CUT9_9TELE</name>
<evidence type="ECO:0000313" key="3">
    <source>
        <dbReference type="Proteomes" id="UP001364617"/>
    </source>
</evidence>
<dbReference type="AlphaFoldDB" id="A0AAN9CUT9"/>
<reference evidence="2 3" key="1">
    <citation type="submission" date="2024-02" db="EMBL/GenBank/DDBJ databases">
        <title>Chromosome-level genome assembly of the Eurasian Minnow (Phoxinus phoxinus).</title>
        <authorList>
            <person name="Oriowo T.O."/>
            <person name="Martin S."/>
            <person name="Stange M."/>
            <person name="Chrysostomakis Y."/>
            <person name="Brown T."/>
            <person name="Winkler S."/>
            <person name="Kukowka S."/>
            <person name="Myers E.W."/>
            <person name="Bohne A."/>
        </authorList>
    </citation>
    <scope>NUCLEOTIDE SEQUENCE [LARGE SCALE GENOMIC DNA]</scope>
    <source>
        <strain evidence="2">ZFMK-TIS-60720</strain>
        <tissue evidence="2">Whole Organism</tissue>
    </source>
</reference>
<evidence type="ECO:0000313" key="2">
    <source>
        <dbReference type="EMBL" id="KAK7150547.1"/>
    </source>
</evidence>
<protein>
    <submittedName>
        <fullName evidence="2">Uncharacterized protein</fullName>
    </submittedName>
</protein>
<sequence>MTDDHPLSTSRWSSSEAICGGVFRFFTSVGEFKENNNKPHPVPSRKRLGTLTHPKPAAKPSTSLNIRTISAAPESYPAPEPAPGFSHESVPVREIPQSQVFSSP</sequence>
<accession>A0AAN9CUT9</accession>
<gene>
    <name evidence="2" type="ORF">R3I93_011705</name>
</gene>
<dbReference type="Proteomes" id="UP001364617">
    <property type="component" value="Unassembled WGS sequence"/>
</dbReference>